<evidence type="ECO:0000256" key="6">
    <source>
        <dbReference type="SAM" id="Phobius"/>
    </source>
</evidence>
<feature type="domain" description="Type II secretion system protein GspF" evidence="7">
    <location>
        <begin position="173"/>
        <end position="299"/>
    </location>
</feature>
<protein>
    <submittedName>
        <fullName evidence="8">Bacterial type II secretion system protein F domain protein</fullName>
    </submittedName>
</protein>
<dbReference type="EMBL" id="CP036275">
    <property type="protein sequence ID" value="QDU40375.1"/>
    <property type="molecule type" value="Genomic_DNA"/>
</dbReference>
<comment type="subcellular location">
    <subcellularLocation>
        <location evidence="1">Cell membrane</location>
        <topology evidence="1">Multi-pass membrane protein</topology>
    </subcellularLocation>
</comment>
<feature type="transmembrane region" description="Helical" evidence="6">
    <location>
        <begin position="12"/>
        <end position="33"/>
    </location>
</feature>
<keyword evidence="5 6" id="KW-0472">Membrane</keyword>
<proteinExistence type="predicted"/>
<evidence type="ECO:0000259" key="7">
    <source>
        <dbReference type="Pfam" id="PF00482"/>
    </source>
</evidence>
<dbReference type="GO" id="GO:0005886">
    <property type="term" value="C:plasma membrane"/>
    <property type="evidence" value="ECO:0007669"/>
    <property type="project" value="UniProtKB-SubCell"/>
</dbReference>
<evidence type="ECO:0000313" key="8">
    <source>
        <dbReference type="EMBL" id="QDU40375.1"/>
    </source>
</evidence>
<accession>A0A517ZD37</accession>
<keyword evidence="4 6" id="KW-1133">Transmembrane helix</keyword>
<feature type="transmembrane region" description="Helical" evidence="6">
    <location>
        <begin position="171"/>
        <end position="190"/>
    </location>
</feature>
<gene>
    <name evidence="8" type="ORF">Mal4_47310</name>
</gene>
<keyword evidence="9" id="KW-1185">Reference proteome</keyword>
<dbReference type="KEGG" id="mri:Mal4_47310"/>
<dbReference type="Proteomes" id="UP000320496">
    <property type="component" value="Chromosome"/>
</dbReference>
<evidence type="ECO:0000256" key="1">
    <source>
        <dbReference type="ARBA" id="ARBA00004651"/>
    </source>
</evidence>
<keyword evidence="2" id="KW-1003">Cell membrane</keyword>
<feature type="transmembrane region" description="Helical" evidence="6">
    <location>
        <begin position="282"/>
        <end position="306"/>
    </location>
</feature>
<dbReference type="PANTHER" id="PTHR35007:SF2">
    <property type="entry name" value="PILUS ASSEMBLE PROTEIN"/>
    <property type="match status" value="1"/>
</dbReference>
<dbReference type="Pfam" id="PF00482">
    <property type="entry name" value="T2SSF"/>
    <property type="match status" value="1"/>
</dbReference>
<keyword evidence="3 6" id="KW-0812">Transmembrane</keyword>
<dbReference type="AlphaFoldDB" id="A0A517ZD37"/>
<organism evidence="8 9">
    <name type="scientific">Maioricimonas rarisocia</name>
    <dbReference type="NCBI Taxonomy" id="2528026"/>
    <lineage>
        <taxon>Bacteria</taxon>
        <taxon>Pseudomonadati</taxon>
        <taxon>Planctomycetota</taxon>
        <taxon>Planctomycetia</taxon>
        <taxon>Planctomycetales</taxon>
        <taxon>Planctomycetaceae</taxon>
        <taxon>Maioricimonas</taxon>
    </lineage>
</organism>
<sequence>MTTVPMAINEIVLSPWGASGLMGASVFIVAWTLSRLLASEDLQQDDEWRYDVNRINELRRTSLFYRLLQPLIQALAALNRRAFANDIPEVNRQILAAGHSRYWTGAEWLARIEIIAMMASVPLMYATIAMMGPPGVVLGIVLSVLVGVMLRRRLASQARYRLWQIKLRLPFLLDLLTLLMEAGSTFLLALQEAVHEFRDHPVGEEFGRVLAEMNMGKSRTAALESLRQRLADDEIGSIVGSIIQGEQLGTPLAILFRTQADVLRIKRTQRAETIAGEAAVKMLLPAVLIMAATVLIILGPFVLSFMRGEFLG</sequence>
<evidence type="ECO:0000256" key="3">
    <source>
        <dbReference type="ARBA" id="ARBA00022692"/>
    </source>
</evidence>
<dbReference type="PANTHER" id="PTHR35007">
    <property type="entry name" value="INTEGRAL MEMBRANE PROTEIN-RELATED"/>
    <property type="match status" value="1"/>
</dbReference>
<evidence type="ECO:0000256" key="5">
    <source>
        <dbReference type="ARBA" id="ARBA00023136"/>
    </source>
</evidence>
<dbReference type="InterPro" id="IPR018076">
    <property type="entry name" value="T2SS_GspF_dom"/>
</dbReference>
<feature type="transmembrane region" description="Helical" evidence="6">
    <location>
        <begin position="131"/>
        <end position="150"/>
    </location>
</feature>
<evidence type="ECO:0000313" key="9">
    <source>
        <dbReference type="Proteomes" id="UP000320496"/>
    </source>
</evidence>
<reference evidence="8 9" key="1">
    <citation type="submission" date="2019-02" db="EMBL/GenBank/DDBJ databases">
        <title>Deep-cultivation of Planctomycetes and their phenomic and genomic characterization uncovers novel biology.</title>
        <authorList>
            <person name="Wiegand S."/>
            <person name="Jogler M."/>
            <person name="Boedeker C."/>
            <person name="Pinto D."/>
            <person name="Vollmers J."/>
            <person name="Rivas-Marin E."/>
            <person name="Kohn T."/>
            <person name="Peeters S.H."/>
            <person name="Heuer A."/>
            <person name="Rast P."/>
            <person name="Oberbeckmann S."/>
            <person name="Bunk B."/>
            <person name="Jeske O."/>
            <person name="Meyerdierks A."/>
            <person name="Storesund J.E."/>
            <person name="Kallscheuer N."/>
            <person name="Luecker S."/>
            <person name="Lage O.M."/>
            <person name="Pohl T."/>
            <person name="Merkel B.J."/>
            <person name="Hornburger P."/>
            <person name="Mueller R.-W."/>
            <person name="Bruemmer F."/>
            <person name="Labrenz M."/>
            <person name="Spormann A.M."/>
            <person name="Op den Camp H."/>
            <person name="Overmann J."/>
            <person name="Amann R."/>
            <person name="Jetten M.S.M."/>
            <person name="Mascher T."/>
            <person name="Medema M.H."/>
            <person name="Devos D.P."/>
            <person name="Kaster A.-K."/>
            <person name="Ovreas L."/>
            <person name="Rohde M."/>
            <person name="Galperin M.Y."/>
            <person name="Jogler C."/>
        </authorList>
    </citation>
    <scope>NUCLEOTIDE SEQUENCE [LARGE SCALE GENOMIC DNA]</scope>
    <source>
        <strain evidence="8 9">Mal4</strain>
    </source>
</reference>
<evidence type="ECO:0000256" key="4">
    <source>
        <dbReference type="ARBA" id="ARBA00022989"/>
    </source>
</evidence>
<name>A0A517ZD37_9PLAN</name>
<evidence type="ECO:0000256" key="2">
    <source>
        <dbReference type="ARBA" id="ARBA00022475"/>
    </source>
</evidence>